<evidence type="ECO:0000313" key="5">
    <source>
        <dbReference type="Proteomes" id="UP000610931"/>
    </source>
</evidence>
<dbReference type="PANTHER" id="PTHR30273">
    <property type="entry name" value="PERIPLASMIC SIGNAL SENSOR AND SIGMA FACTOR ACTIVATOR FECR-RELATED"/>
    <property type="match status" value="1"/>
</dbReference>
<evidence type="ECO:0000256" key="1">
    <source>
        <dbReference type="SAM" id="Phobius"/>
    </source>
</evidence>
<protein>
    <submittedName>
        <fullName evidence="4">FecR family protein</fullName>
    </submittedName>
</protein>
<evidence type="ECO:0000313" key="4">
    <source>
        <dbReference type="EMBL" id="MBJ6368877.1"/>
    </source>
</evidence>
<evidence type="ECO:0000259" key="2">
    <source>
        <dbReference type="Pfam" id="PF04773"/>
    </source>
</evidence>
<accession>A0A8J7IPY5</accession>
<dbReference type="EMBL" id="JAELVQ010000016">
    <property type="protein sequence ID" value="MBJ6368877.1"/>
    <property type="molecule type" value="Genomic_DNA"/>
</dbReference>
<dbReference type="PANTHER" id="PTHR30273:SF2">
    <property type="entry name" value="PROTEIN FECR"/>
    <property type="match status" value="1"/>
</dbReference>
<keyword evidence="5" id="KW-1185">Reference proteome</keyword>
<feature type="domain" description="FecR protein" evidence="2">
    <location>
        <begin position="103"/>
        <end position="195"/>
    </location>
</feature>
<name>A0A8J7IPY5_9FLAO</name>
<dbReference type="RefSeq" id="WP_199115636.1">
    <property type="nucleotide sequence ID" value="NZ_JAELVQ010000016.1"/>
</dbReference>
<dbReference type="Pfam" id="PF16344">
    <property type="entry name" value="FecR_C"/>
    <property type="match status" value="1"/>
</dbReference>
<dbReference type="InterPro" id="IPR012373">
    <property type="entry name" value="Ferrdict_sens_TM"/>
</dbReference>
<dbReference type="InterPro" id="IPR006860">
    <property type="entry name" value="FecR"/>
</dbReference>
<dbReference type="InterPro" id="IPR032508">
    <property type="entry name" value="FecR_C"/>
</dbReference>
<keyword evidence="1" id="KW-0812">Transmembrane</keyword>
<dbReference type="Pfam" id="PF04773">
    <property type="entry name" value="FecR"/>
    <property type="match status" value="1"/>
</dbReference>
<dbReference type="Proteomes" id="UP000610931">
    <property type="component" value="Unassembled WGS sequence"/>
</dbReference>
<dbReference type="Gene3D" id="3.55.50.30">
    <property type="match status" value="1"/>
</dbReference>
<organism evidence="4 5">
    <name type="scientific">Snuella sedimenti</name>
    <dbReference type="NCBI Taxonomy" id="2798802"/>
    <lineage>
        <taxon>Bacteria</taxon>
        <taxon>Pseudomonadati</taxon>
        <taxon>Bacteroidota</taxon>
        <taxon>Flavobacteriia</taxon>
        <taxon>Flavobacteriales</taxon>
        <taxon>Flavobacteriaceae</taxon>
        <taxon>Snuella</taxon>
    </lineage>
</organism>
<evidence type="ECO:0000259" key="3">
    <source>
        <dbReference type="Pfam" id="PF16344"/>
    </source>
</evidence>
<feature type="transmembrane region" description="Helical" evidence="1">
    <location>
        <begin position="74"/>
        <end position="91"/>
    </location>
</feature>
<feature type="domain" description="Protein FecR C-terminal" evidence="3">
    <location>
        <begin position="238"/>
        <end position="302"/>
    </location>
</feature>
<dbReference type="Gene3D" id="2.60.120.1440">
    <property type="match status" value="1"/>
</dbReference>
<keyword evidence="1" id="KW-0472">Membrane</keyword>
<comment type="caution">
    <text evidence="4">The sequence shown here is derived from an EMBL/GenBank/DDBJ whole genome shotgun (WGS) entry which is preliminary data.</text>
</comment>
<gene>
    <name evidence="4" type="ORF">JF259_12340</name>
</gene>
<proteinExistence type="predicted"/>
<keyword evidence="1" id="KW-1133">Transmembrane helix</keyword>
<reference evidence="4" key="1">
    <citation type="submission" date="2020-12" db="EMBL/GenBank/DDBJ databases">
        <title>Snuella sp. nov., isolated from sediment in Incheon.</title>
        <authorList>
            <person name="Kim W."/>
        </authorList>
    </citation>
    <scope>NUCLEOTIDE SEQUENCE</scope>
    <source>
        <strain evidence="4">CAU 1569</strain>
    </source>
</reference>
<sequence>MKEKEIHPFELLVNKYLDGTITPEEEKLLSSFLETYKEEGLWDLELGSKYEIRDAIAKSINSKLSRSKPKYGKYYMVAASLILLIGIFWGLKWQDGINGDMQMVTTKSQQDSLLLADGSMVYLNRHTTFRYPKTFNDNQRQVELKKGSAFFKVTKNPNKPFIVKTGALKTKVLGTSFNVINKDTLINVSVSTGKVGVCLGDQSVNLLPNEQANWTQGGNIVKRKGNASLYDNWIHKTIDFEDVSLGELSTLFELRFGYNFHFTHSELKDYRVRISILKVDTIKSLVEKLNYITNVKFKIKDNYEIQITLDQQM</sequence>
<dbReference type="AlphaFoldDB" id="A0A8J7IPY5"/>
<dbReference type="GO" id="GO:0016989">
    <property type="term" value="F:sigma factor antagonist activity"/>
    <property type="evidence" value="ECO:0007669"/>
    <property type="project" value="TreeGrafter"/>
</dbReference>